<feature type="non-terminal residue" evidence="4">
    <location>
        <position position="1"/>
    </location>
</feature>
<organism evidence="4 5">
    <name type="scientific">Lunasporangiospora selenospora</name>
    <dbReference type="NCBI Taxonomy" id="979761"/>
    <lineage>
        <taxon>Eukaryota</taxon>
        <taxon>Fungi</taxon>
        <taxon>Fungi incertae sedis</taxon>
        <taxon>Mucoromycota</taxon>
        <taxon>Mortierellomycotina</taxon>
        <taxon>Mortierellomycetes</taxon>
        <taxon>Mortierellales</taxon>
        <taxon>Mortierellaceae</taxon>
        <taxon>Lunasporangiospora</taxon>
    </lineage>
</organism>
<keyword evidence="5" id="KW-1185">Reference proteome</keyword>
<comment type="caution">
    <text evidence="4">The sequence shown here is derived from an EMBL/GenBank/DDBJ whole genome shotgun (WGS) entry which is preliminary data.</text>
</comment>
<dbReference type="Gene3D" id="2.40.40.10">
    <property type="entry name" value="RlpA-like domain"/>
    <property type="match status" value="1"/>
</dbReference>
<dbReference type="InterPro" id="IPR051477">
    <property type="entry name" value="Expansin_CellWall"/>
</dbReference>
<dbReference type="AlphaFoldDB" id="A0A9P6KAK3"/>
<proteinExistence type="predicted"/>
<sequence length="190" mass="20220">FTSALFFAAAAIMATAAPIDPEVATSTVSAVVTPTATATELPIRTVTKPVVKPVVKPVSDGANIADQLMKGNEKPIKAVNAFSSSITHRGKATWFTHGYGACNISWNGNVEPVVALNSHQMGSASWGNPVCNRKVRVINKDDRSKSVIARVVDKCPGNECAWGSLDLSPAAFKKLGHLDTGILNIEWHWV</sequence>
<dbReference type="PANTHER" id="PTHR31836">
    <property type="match status" value="1"/>
</dbReference>
<dbReference type="Pfam" id="PF03330">
    <property type="entry name" value="DPBB_1"/>
    <property type="match status" value="1"/>
</dbReference>
<feature type="domain" description="RlpA-like protein double-psi beta-barrel" evidence="3">
    <location>
        <begin position="130"/>
        <end position="186"/>
    </location>
</feature>
<dbReference type="CDD" id="cd22191">
    <property type="entry name" value="DPBB_RlpA_EXP_N-like"/>
    <property type="match status" value="1"/>
</dbReference>
<accession>A0A9P6KAK3</accession>
<evidence type="ECO:0000259" key="3">
    <source>
        <dbReference type="Pfam" id="PF03330"/>
    </source>
</evidence>
<dbReference type="OrthoDB" id="623670at2759"/>
<evidence type="ECO:0000256" key="1">
    <source>
        <dbReference type="ARBA" id="ARBA00022729"/>
    </source>
</evidence>
<feature type="chain" id="PRO_5040237082" description="RlpA-like protein double-psi beta-barrel domain-containing protein" evidence="2">
    <location>
        <begin position="17"/>
        <end position="190"/>
    </location>
</feature>
<dbReference type="PANTHER" id="PTHR31836:SF28">
    <property type="entry name" value="SRCR DOMAIN-CONTAINING PROTEIN-RELATED"/>
    <property type="match status" value="1"/>
</dbReference>
<reference evidence="4" key="1">
    <citation type="journal article" date="2020" name="Fungal Divers.">
        <title>Resolving the Mortierellaceae phylogeny through synthesis of multi-gene phylogenetics and phylogenomics.</title>
        <authorList>
            <person name="Vandepol N."/>
            <person name="Liber J."/>
            <person name="Desiro A."/>
            <person name="Na H."/>
            <person name="Kennedy M."/>
            <person name="Barry K."/>
            <person name="Grigoriev I.V."/>
            <person name="Miller A.N."/>
            <person name="O'Donnell K."/>
            <person name="Stajich J.E."/>
            <person name="Bonito G."/>
        </authorList>
    </citation>
    <scope>NUCLEOTIDE SEQUENCE</scope>
    <source>
        <strain evidence="4">KOD1015</strain>
    </source>
</reference>
<keyword evidence="1 2" id="KW-0732">Signal</keyword>
<name>A0A9P6KAK3_9FUNG</name>
<dbReference type="InterPro" id="IPR009009">
    <property type="entry name" value="RlpA-like_DPBB"/>
</dbReference>
<dbReference type="Proteomes" id="UP000780801">
    <property type="component" value="Unassembled WGS sequence"/>
</dbReference>
<dbReference type="SUPFAM" id="SSF50685">
    <property type="entry name" value="Barwin-like endoglucanases"/>
    <property type="match status" value="1"/>
</dbReference>
<dbReference type="InterPro" id="IPR036908">
    <property type="entry name" value="RlpA-like_sf"/>
</dbReference>
<evidence type="ECO:0000256" key="2">
    <source>
        <dbReference type="SAM" id="SignalP"/>
    </source>
</evidence>
<dbReference type="EMBL" id="JAABOA010003784">
    <property type="protein sequence ID" value="KAF9578319.1"/>
    <property type="molecule type" value="Genomic_DNA"/>
</dbReference>
<feature type="signal peptide" evidence="2">
    <location>
        <begin position="1"/>
        <end position="16"/>
    </location>
</feature>
<evidence type="ECO:0000313" key="4">
    <source>
        <dbReference type="EMBL" id="KAF9578319.1"/>
    </source>
</evidence>
<evidence type="ECO:0000313" key="5">
    <source>
        <dbReference type="Proteomes" id="UP000780801"/>
    </source>
</evidence>
<gene>
    <name evidence="4" type="ORF">BGW38_005942</name>
</gene>
<protein>
    <recommendedName>
        <fullName evidence="3">RlpA-like protein double-psi beta-barrel domain-containing protein</fullName>
    </recommendedName>
</protein>